<comment type="subunit">
    <text evidence="15">Monomer and homodimer. Part of the essential Sec protein translocation apparatus which comprises SecA, SecYEG and auxiliary proteins SecDF-YajC and YidC.</text>
</comment>
<evidence type="ECO:0000256" key="8">
    <source>
        <dbReference type="ARBA" id="ARBA00022741"/>
    </source>
</evidence>
<dbReference type="Pfam" id="PF01043">
    <property type="entry name" value="SecA_PP_bind"/>
    <property type="match status" value="1"/>
</dbReference>
<dbReference type="Gene3D" id="1.10.3060.10">
    <property type="entry name" value="Helical scaffold and wing domains of SecA"/>
    <property type="match status" value="1"/>
</dbReference>
<evidence type="ECO:0000256" key="6">
    <source>
        <dbReference type="ARBA" id="ARBA00022519"/>
    </source>
</evidence>
<keyword evidence="22" id="KW-1185">Reference proteome</keyword>
<comment type="caution">
    <text evidence="21">The sequence shown here is derived from an EMBL/GenBank/DDBJ whole genome shotgun (WGS) entry which is preliminary data.</text>
</comment>
<keyword evidence="10 15" id="KW-0067">ATP-binding</keyword>
<dbReference type="PROSITE" id="PS51196">
    <property type="entry name" value="SECA_MOTOR_DEAD"/>
    <property type="match status" value="1"/>
</dbReference>
<dbReference type="PANTHER" id="PTHR30612:SF0">
    <property type="entry name" value="CHLOROPLAST PROTEIN-TRANSPORTING ATPASE"/>
    <property type="match status" value="1"/>
</dbReference>
<dbReference type="Pfam" id="PF07517">
    <property type="entry name" value="SecA_DEAD"/>
    <property type="match status" value="1"/>
</dbReference>
<organism evidence="21 22">
    <name type="scientific">Azospirillum griseum</name>
    <dbReference type="NCBI Taxonomy" id="2496639"/>
    <lineage>
        <taxon>Bacteria</taxon>
        <taxon>Pseudomonadati</taxon>
        <taxon>Pseudomonadota</taxon>
        <taxon>Alphaproteobacteria</taxon>
        <taxon>Rhodospirillales</taxon>
        <taxon>Azospirillaceae</taxon>
        <taxon>Azospirillum</taxon>
    </lineage>
</organism>
<evidence type="ECO:0000256" key="5">
    <source>
        <dbReference type="ARBA" id="ARBA00022490"/>
    </source>
</evidence>
<protein>
    <recommendedName>
        <fullName evidence="15 16">Protein translocase subunit SecA</fullName>
        <ecNumber evidence="15">7.4.2.8</ecNumber>
    </recommendedName>
</protein>
<evidence type="ECO:0000313" key="22">
    <source>
        <dbReference type="Proteomes" id="UP000277007"/>
    </source>
</evidence>
<dbReference type="GO" id="GO:0031522">
    <property type="term" value="C:cell envelope Sec protein transport complex"/>
    <property type="evidence" value="ECO:0007669"/>
    <property type="project" value="TreeGrafter"/>
</dbReference>
<reference evidence="21 22" key="1">
    <citation type="submission" date="2018-12" db="EMBL/GenBank/DDBJ databases">
        <authorList>
            <person name="Yang Y."/>
        </authorList>
    </citation>
    <scope>NUCLEOTIDE SEQUENCE [LARGE SCALE GENOMIC DNA]</scope>
    <source>
        <strain evidence="21 22">L-25-5w-1</strain>
    </source>
</reference>
<dbReference type="SUPFAM" id="SSF81886">
    <property type="entry name" value="Helical scaffold and wing domains of SecA"/>
    <property type="match status" value="1"/>
</dbReference>
<keyword evidence="7" id="KW-0479">Metal-binding</keyword>
<feature type="region of interest" description="Disordered" evidence="17">
    <location>
        <begin position="846"/>
        <end position="884"/>
    </location>
</feature>
<dbReference type="InterPro" id="IPR004027">
    <property type="entry name" value="SEC_C_motif"/>
</dbReference>
<dbReference type="InterPro" id="IPR011130">
    <property type="entry name" value="SecA_preprotein_X-link_dom"/>
</dbReference>
<dbReference type="PROSITE" id="PS01312">
    <property type="entry name" value="SECA"/>
    <property type="match status" value="1"/>
</dbReference>
<keyword evidence="9" id="KW-0862">Zinc</keyword>
<comment type="function">
    <text evidence="15">Part of the Sec protein translocase complex. Interacts with the SecYEG preprotein conducting channel. Has a central role in coupling the hydrolysis of ATP to the transfer of proteins into and across the cell membrane, serving both as a receptor for the preprotein-SecB complex and as an ATP-driven molecular motor driving the stepwise translocation of polypeptide chains across the membrane.</text>
</comment>
<sequence length="901" mass="101539">MFGALARKIFGTANTRVVKTLQKTVQQINGLEPSVAALSDEALKARTDWLRERLAKGESLDDILPDAFATVREAAKRVLGQRHFDVQLLGGMVLHQGKISEMRTGEGKTLVATLAVYLNALEGKGVHVVTVNDYLARRDSGWMSRVYGFLGLTTGCIVPGLDDDERRAAYAADITYGTNNEFGFDYLRDNMKFRLEEMVQRSFNFAIVDEVDSILIDEARTPLIISGPSTDAGEMYQQVDRLIPMLRPEDFEKDEKHRSVSFSEAGQEHMEALLAEAGLLKSGGLYDIQNVALVHHAQQALRAHTLFQRDKDYIVKDDKVIIIDEFTGRMMDGRRFSEGLHQALEAKERVTIQRENQTLASITFQNYFRIYPKLAGMTGTAMTEAAEFGEIYGLEVVDIPTNVPVKRIDHDDEVYRTGAEKYHAMIDLIEEARKRGQPVLVGTTSIEKSELLADLLTKRGIPHNVLNARHHEQEAYIVAQAGRPGAVTVATNMAGRGTDIQLGGNLHMRIEVELANLPEGPERDARIKQIEAEIEQSREQVKAAGGLYVIGTERHESRRIDNQLRGRSGRQGDPGTSKFFLSLEDDLMRIFGSERMDSMLQRLGLKDGEAIIHPWINKALEKAQQKVEAHHFEVRKNLLKFDNVMNDQRKVVYEQRREVMDSEDIAEEIREMRHQVIANLVATAIPANSYSEQWDITALHESVNRLLAMDLPVQDWAKEEGIAEPEIEERIRNAADAKYAAKEEAYGAETMRHVEKSLLLQILDQEWKDHLLQLDHLRQGISLRAYAQKDPLNEYKREAFELFDTMLMTLREQVTSVLMHVEIRIAPSDEELFAQRMRELQGLQEGRDDPALAMGEGNESAGGLNPEDQPLPPEVMASTSRNANCPCGSGKKFKHCHGRLA</sequence>
<comment type="subcellular location">
    <subcellularLocation>
        <location evidence="15">Cell membrane</location>
        <topology evidence="15">Peripheral membrane protein</topology>
        <orientation evidence="15">Cytoplasmic side</orientation>
    </subcellularLocation>
    <subcellularLocation>
        <location evidence="15">Cytoplasm</location>
    </subcellularLocation>
    <text evidence="15">Distribution is 50-50.</text>
</comment>
<evidence type="ECO:0000256" key="2">
    <source>
        <dbReference type="ARBA" id="ARBA00007650"/>
    </source>
</evidence>
<dbReference type="GO" id="GO:0008564">
    <property type="term" value="F:protein-exporting ATPase activity"/>
    <property type="evidence" value="ECO:0007669"/>
    <property type="project" value="UniProtKB-EC"/>
</dbReference>
<dbReference type="InterPro" id="IPR011115">
    <property type="entry name" value="SecA_DEAD"/>
</dbReference>
<dbReference type="PROSITE" id="PS51192">
    <property type="entry name" value="HELICASE_ATP_BIND_1"/>
    <property type="match status" value="1"/>
</dbReference>
<dbReference type="PANTHER" id="PTHR30612">
    <property type="entry name" value="SECA INNER MEMBRANE COMPONENT OF SEC PROTEIN SECRETION SYSTEM"/>
    <property type="match status" value="1"/>
</dbReference>
<evidence type="ECO:0000313" key="21">
    <source>
        <dbReference type="EMBL" id="RTR24626.1"/>
    </source>
</evidence>
<evidence type="ECO:0000256" key="14">
    <source>
        <dbReference type="ARBA" id="ARBA00023136"/>
    </source>
</evidence>
<dbReference type="HAMAP" id="MF_01382">
    <property type="entry name" value="SecA"/>
    <property type="match status" value="1"/>
</dbReference>
<dbReference type="NCBIfam" id="NF009538">
    <property type="entry name" value="PRK12904.1"/>
    <property type="match status" value="1"/>
</dbReference>
<keyword evidence="6" id="KW-0997">Cell inner membrane</keyword>
<dbReference type="FunFam" id="3.40.50.300:FF:001790">
    <property type="entry name" value="Protein translocase subunit SecA"/>
    <property type="match status" value="1"/>
</dbReference>
<dbReference type="GO" id="GO:0046872">
    <property type="term" value="F:metal ion binding"/>
    <property type="evidence" value="ECO:0007669"/>
    <property type="project" value="UniProtKB-KW"/>
</dbReference>
<dbReference type="InterPro" id="IPR027417">
    <property type="entry name" value="P-loop_NTPase"/>
</dbReference>
<feature type="binding site" evidence="15">
    <location>
        <position position="87"/>
    </location>
    <ligand>
        <name>ATP</name>
        <dbReference type="ChEBI" id="CHEBI:30616"/>
    </ligand>
</feature>
<keyword evidence="14 15" id="KW-0472">Membrane</keyword>
<evidence type="ECO:0000259" key="20">
    <source>
        <dbReference type="PROSITE" id="PS51196"/>
    </source>
</evidence>
<evidence type="ECO:0000256" key="13">
    <source>
        <dbReference type="ARBA" id="ARBA00023010"/>
    </source>
</evidence>
<dbReference type="FunFam" id="3.40.50.300:FF:000334">
    <property type="entry name" value="Protein translocase subunit SecA"/>
    <property type="match status" value="1"/>
</dbReference>
<dbReference type="PROSITE" id="PS51194">
    <property type="entry name" value="HELICASE_CTER"/>
    <property type="match status" value="1"/>
</dbReference>
<evidence type="ECO:0000256" key="1">
    <source>
        <dbReference type="ARBA" id="ARBA00001947"/>
    </source>
</evidence>
<proteinExistence type="inferred from homology"/>
<dbReference type="InterPro" id="IPR014001">
    <property type="entry name" value="Helicase_ATP-bd"/>
</dbReference>
<dbReference type="CDD" id="cd18803">
    <property type="entry name" value="SF2_C_secA"/>
    <property type="match status" value="1"/>
</dbReference>
<dbReference type="Gene3D" id="3.90.1440.10">
    <property type="entry name" value="SecA, preprotein cross-linking domain"/>
    <property type="match status" value="1"/>
</dbReference>
<dbReference type="Gene3D" id="3.40.50.300">
    <property type="entry name" value="P-loop containing nucleotide triphosphate hydrolases"/>
    <property type="match status" value="2"/>
</dbReference>
<dbReference type="SMART" id="SM00957">
    <property type="entry name" value="SecA_DEAD"/>
    <property type="match status" value="1"/>
</dbReference>
<dbReference type="InterPro" id="IPR044722">
    <property type="entry name" value="SecA_SF2_C"/>
</dbReference>
<dbReference type="InterPro" id="IPR000185">
    <property type="entry name" value="SecA"/>
</dbReference>
<evidence type="ECO:0000256" key="16">
    <source>
        <dbReference type="RuleBase" id="RU003874"/>
    </source>
</evidence>
<dbReference type="InterPro" id="IPR020937">
    <property type="entry name" value="SecA_CS"/>
</dbReference>
<gene>
    <name evidence="15 21" type="primary">secA</name>
    <name evidence="21" type="ORF">EJ903_02435</name>
</gene>
<dbReference type="InterPro" id="IPR011116">
    <property type="entry name" value="SecA_Wing/Scaffold"/>
</dbReference>
<name>A0A3S0JME0_9PROT</name>
<feature type="domain" description="Helicase ATP-binding" evidence="18">
    <location>
        <begin position="89"/>
        <end position="247"/>
    </location>
</feature>
<dbReference type="EMBL" id="RXMA01000001">
    <property type="protein sequence ID" value="RTR24626.1"/>
    <property type="molecule type" value="Genomic_DNA"/>
</dbReference>
<dbReference type="NCBIfam" id="TIGR00963">
    <property type="entry name" value="secA"/>
    <property type="match status" value="1"/>
</dbReference>
<dbReference type="OrthoDB" id="9805579at2"/>
<dbReference type="EC" id="7.4.2.8" evidence="15"/>
<dbReference type="Proteomes" id="UP000277007">
    <property type="component" value="Unassembled WGS sequence"/>
</dbReference>
<dbReference type="InterPro" id="IPR036266">
    <property type="entry name" value="SecA_Wing/Scaffold_sf"/>
</dbReference>
<evidence type="ECO:0000256" key="7">
    <source>
        <dbReference type="ARBA" id="ARBA00022723"/>
    </source>
</evidence>
<dbReference type="AlphaFoldDB" id="A0A3S0JME0"/>
<dbReference type="GO" id="GO:0043952">
    <property type="term" value="P:protein transport by the Sec complex"/>
    <property type="evidence" value="ECO:0007669"/>
    <property type="project" value="TreeGrafter"/>
</dbReference>
<dbReference type="Pfam" id="PF07516">
    <property type="entry name" value="SecA_SW"/>
    <property type="match status" value="1"/>
</dbReference>
<feature type="domain" description="Helicase C-terminal" evidence="19">
    <location>
        <begin position="424"/>
        <end position="620"/>
    </location>
</feature>
<evidence type="ECO:0000256" key="9">
    <source>
        <dbReference type="ARBA" id="ARBA00022833"/>
    </source>
</evidence>
<dbReference type="FunFam" id="3.90.1440.10:FF:000001">
    <property type="entry name" value="Preprotein translocase subunit SecA"/>
    <property type="match status" value="1"/>
</dbReference>
<keyword evidence="5 15" id="KW-0963">Cytoplasm</keyword>
<dbReference type="GO" id="GO:0005524">
    <property type="term" value="F:ATP binding"/>
    <property type="evidence" value="ECO:0007669"/>
    <property type="project" value="UniProtKB-UniRule"/>
</dbReference>
<keyword evidence="11 15" id="KW-0653">Protein transport</keyword>
<feature type="domain" description="SecA family profile" evidence="20">
    <location>
        <begin position="3"/>
        <end position="612"/>
    </location>
</feature>
<keyword evidence="4 15" id="KW-1003">Cell membrane</keyword>
<evidence type="ECO:0000256" key="15">
    <source>
        <dbReference type="HAMAP-Rule" id="MF_01382"/>
    </source>
</evidence>
<comment type="catalytic activity">
    <reaction evidence="15">
        <text>ATP + H2O + cellular proteinSide 1 = ADP + phosphate + cellular proteinSide 2.</text>
        <dbReference type="EC" id="7.4.2.8"/>
    </reaction>
</comment>
<keyword evidence="8 15" id="KW-0547">Nucleotide-binding</keyword>
<dbReference type="RefSeq" id="WP_126611712.1">
    <property type="nucleotide sequence ID" value="NZ_JBHUCY010000008.1"/>
</dbReference>
<evidence type="ECO:0000256" key="11">
    <source>
        <dbReference type="ARBA" id="ARBA00022927"/>
    </source>
</evidence>
<dbReference type="Pfam" id="PF02810">
    <property type="entry name" value="SEC-C"/>
    <property type="match status" value="1"/>
</dbReference>
<feature type="binding site" evidence="15">
    <location>
        <position position="499"/>
    </location>
    <ligand>
        <name>ATP</name>
        <dbReference type="ChEBI" id="CHEBI:30616"/>
    </ligand>
</feature>
<dbReference type="InterPro" id="IPR001650">
    <property type="entry name" value="Helicase_C-like"/>
</dbReference>
<dbReference type="Pfam" id="PF21090">
    <property type="entry name" value="P-loop_SecA"/>
    <property type="match status" value="1"/>
</dbReference>
<dbReference type="PRINTS" id="PR00906">
    <property type="entry name" value="SECA"/>
</dbReference>
<dbReference type="GO" id="GO:0017038">
    <property type="term" value="P:protein import"/>
    <property type="evidence" value="ECO:0007669"/>
    <property type="project" value="InterPro"/>
</dbReference>
<evidence type="ECO:0000256" key="12">
    <source>
        <dbReference type="ARBA" id="ARBA00022967"/>
    </source>
</evidence>
<dbReference type="InterPro" id="IPR036670">
    <property type="entry name" value="SecA_X-link_sf"/>
</dbReference>
<evidence type="ECO:0000259" key="18">
    <source>
        <dbReference type="PROSITE" id="PS51192"/>
    </source>
</evidence>
<dbReference type="GO" id="GO:0065002">
    <property type="term" value="P:intracellular protein transmembrane transport"/>
    <property type="evidence" value="ECO:0007669"/>
    <property type="project" value="UniProtKB-UniRule"/>
</dbReference>
<dbReference type="CDD" id="cd17928">
    <property type="entry name" value="DEXDc_SecA"/>
    <property type="match status" value="1"/>
</dbReference>
<accession>A0A3S0JME0</accession>
<evidence type="ECO:0000259" key="19">
    <source>
        <dbReference type="PROSITE" id="PS51194"/>
    </source>
</evidence>
<dbReference type="SUPFAM" id="SSF52540">
    <property type="entry name" value="P-loop containing nucleoside triphosphate hydrolases"/>
    <property type="match status" value="2"/>
</dbReference>
<dbReference type="FunFam" id="1.10.3060.10:FF:000003">
    <property type="entry name" value="Protein translocase subunit SecA"/>
    <property type="match status" value="1"/>
</dbReference>
<keyword evidence="13 15" id="KW-0811">Translocation</keyword>
<dbReference type="InterPro" id="IPR014018">
    <property type="entry name" value="SecA_motor_DEAD"/>
</dbReference>
<dbReference type="GO" id="GO:0005886">
    <property type="term" value="C:plasma membrane"/>
    <property type="evidence" value="ECO:0007669"/>
    <property type="project" value="UniProtKB-SubCell"/>
</dbReference>
<comment type="similarity">
    <text evidence="2 15 16">Belongs to the SecA family.</text>
</comment>
<evidence type="ECO:0000256" key="10">
    <source>
        <dbReference type="ARBA" id="ARBA00022840"/>
    </source>
</evidence>
<evidence type="ECO:0000256" key="4">
    <source>
        <dbReference type="ARBA" id="ARBA00022475"/>
    </source>
</evidence>
<dbReference type="GO" id="GO:0005829">
    <property type="term" value="C:cytosol"/>
    <property type="evidence" value="ECO:0007669"/>
    <property type="project" value="TreeGrafter"/>
</dbReference>
<dbReference type="SMART" id="SM00958">
    <property type="entry name" value="SecA_PP_bind"/>
    <property type="match status" value="1"/>
</dbReference>
<evidence type="ECO:0000256" key="3">
    <source>
        <dbReference type="ARBA" id="ARBA00022448"/>
    </source>
</evidence>
<evidence type="ECO:0000256" key="17">
    <source>
        <dbReference type="SAM" id="MobiDB-lite"/>
    </source>
</evidence>
<keyword evidence="3 15" id="KW-0813">Transport</keyword>
<feature type="binding site" evidence="15">
    <location>
        <begin position="105"/>
        <end position="109"/>
    </location>
    <ligand>
        <name>ATP</name>
        <dbReference type="ChEBI" id="CHEBI:30616"/>
    </ligand>
</feature>
<keyword evidence="12 15" id="KW-1278">Translocase</keyword>
<dbReference type="GO" id="GO:0006605">
    <property type="term" value="P:protein targeting"/>
    <property type="evidence" value="ECO:0007669"/>
    <property type="project" value="UniProtKB-UniRule"/>
</dbReference>
<comment type="cofactor">
    <cofactor evidence="1">
        <name>Zn(2+)</name>
        <dbReference type="ChEBI" id="CHEBI:29105"/>
    </cofactor>
</comment>
<dbReference type="SUPFAM" id="SSF81767">
    <property type="entry name" value="Pre-protein crosslinking domain of SecA"/>
    <property type="match status" value="1"/>
</dbReference>